<dbReference type="PANTHER" id="PTHR33085">
    <property type="entry name" value="OS12G0113100 PROTEIN-RELATED"/>
    <property type="match status" value="1"/>
</dbReference>
<proteinExistence type="predicted"/>
<dbReference type="InterPro" id="IPR012871">
    <property type="entry name" value="DUF1668_ORYSA"/>
</dbReference>
<dbReference type="Pfam" id="PF07893">
    <property type="entry name" value="DUF1668"/>
    <property type="match status" value="1"/>
</dbReference>
<dbReference type="AlphaFoldDB" id="M7ZYP8"/>
<dbReference type="PANTHER" id="PTHR33085:SF42">
    <property type="entry name" value="DUF1618 DOMAIN-CONTAINING PROTEIN"/>
    <property type="match status" value="1"/>
</dbReference>
<evidence type="ECO:0000313" key="1">
    <source>
        <dbReference type="EMBL" id="EMS65177.1"/>
    </source>
</evidence>
<reference evidence="1" key="1">
    <citation type="journal article" date="2013" name="Nature">
        <title>Draft genome of the wheat A-genome progenitor Triticum urartu.</title>
        <authorList>
            <person name="Ling H.Q."/>
            <person name="Zhao S."/>
            <person name="Liu D."/>
            <person name="Wang J."/>
            <person name="Sun H."/>
            <person name="Zhang C."/>
            <person name="Fan H."/>
            <person name="Li D."/>
            <person name="Dong L."/>
            <person name="Tao Y."/>
            <person name="Gao C."/>
            <person name="Wu H."/>
            <person name="Li Y."/>
            <person name="Cui Y."/>
            <person name="Guo X."/>
            <person name="Zheng S."/>
            <person name="Wang B."/>
            <person name="Yu K."/>
            <person name="Liang Q."/>
            <person name="Yang W."/>
            <person name="Lou X."/>
            <person name="Chen J."/>
            <person name="Feng M."/>
            <person name="Jian J."/>
            <person name="Zhang X."/>
            <person name="Luo G."/>
            <person name="Jiang Y."/>
            <person name="Liu J."/>
            <person name="Wang Z."/>
            <person name="Sha Y."/>
            <person name="Zhang B."/>
            <person name="Wu H."/>
            <person name="Tang D."/>
            <person name="Shen Q."/>
            <person name="Xue P."/>
            <person name="Zou S."/>
            <person name="Wang X."/>
            <person name="Liu X."/>
            <person name="Wang F."/>
            <person name="Yang Y."/>
            <person name="An X."/>
            <person name="Dong Z."/>
            <person name="Zhang K."/>
            <person name="Zhang X."/>
            <person name="Luo M.C."/>
            <person name="Dvorak J."/>
            <person name="Tong Y."/>
            <person name="Wang J."/>
            <person name="Yang H."/>
            <person name="Li Z."/>
            <person name="Wang D."/>
            <person name="Zhang A."/>
            <person name="Wang J."/>
        </authorList>
    </citation>
    <scope>NUCLEOTIDE SEQUENCE</scope>
</reference>
<name>M7ZYP8_TRIUA</name>
<accession>M7ZYP8</accession>
<dbReference type="EMBL" id="KD046960">
    <property type="protein sequence ID" value="EMS65177.1"/>
    <property type="molecule type" value="Genomic_DNA"/>
</dbReference>
<dbReference type="OMA" id="GITFGPW"/>
<gene>
    <name evidence="1" type="ORF">TRIUR3_12189</name>
</gene>
<organism evidence="1">
    <name type="scientific">Triticum urartu</name>
    <name type="common">Red wild einkorn</name>
    <name type="synonym">Crithodium urartu</name>
    <dbReference type="NCBI Taxonomy" id="4572"/>
    <lineage>
        <taxon>Eukaryota</taxon>
        <taxon>Viridiplantae</taxon>
        <taxon>Streptophyta</taxon>
        <taxon>Embryophyta</taxon>
        <taxon>Tracheophyta</taxon>
        <taxon>Spermatophyta</taxon>
        <taxon>Magnoliopsida</taxon>
        <taxon>Liliopsida</taxon>
        <taxon>Poales</taxon>
        <taxon>Poaceae</taxon>
        <taxon>BOP clade</taxon>
        <taxon>Pooideae</taxon>
        <taxon>Triticodae</taxon>
        <taxon>Triticeae</taxon>
        <taxon>Triticinae</taxon>
        <taxon>Triticum</taxon>
    </lineage>
</organism>
<sequence>MSSAAGQQVGEGKATAAASPLPCVRRLVPWIQHPEGKPVAELWPSSAAAGRLRPRRRGQVRSPAAAPAALASAWWRRVLPPSTSSRPLAPGSWRCIRPKIPWTWVGDGSSESYFPMFGVRSRGITFGPWKHQGDHPWMNHPPIYLPVGKKLFTLSTASFEMLSLEHIIYPPASYCSMDRSLRWSWEQLRRQPFKVDDVASYTLHADKRTFLISTRTDAAAATFAFDTKALSWKLLGNWALPFAGRGHFVPHLRAFVGLSKDPDTLGQLCSCDVPSFDDAGDGQCPAPASRVCNEKLFSDNPAERHVSATLVDMRCDGEFCLVECVFVAADQALVEEGDARLPGRCFYRVATFFLTYGMNGDLTTRKSRQVQYYQVPEATSKLFLAEDPVAFWM</sequence>
<protein>
    <submittedName>
        <fullName evidence="1">Uncharacterized protein</fullName>
    </submittedName>
</protein>